<sequence length="194" mass="21074">MTTHNTPAEPAPLQSGAPSRPLPQHAVRAALLDLIAEWGSITSNQASQMLRQSSGTCSFHLRQLARYGLIEEAPTGDGRSRPWRLRWEGSLMPPEPGSPAAGRTGSELATELEDSSYRHWLANRSAAPTEWQRDQTSSDILHLTSDELADLGAAVRALLAPYRQRDPRTGTHPVAAVTRLFPLLADTGGEAETH</sequence>
<dbReference type="InterPro" id="IPR011991">
    <property type="entry name" value="ArsR-like_HTH"/>
</dbReference>
<organism evidence="2 3">
    <name type="scientific">Kitasatospora purpeofusca</name>
    <dbReference type="NCBI Taxonomy" id="67352"/>
    <lineage>
        <taxon>Bacteria</taxon>
        <taxon>Bacillati</taxon>
        <taxon>Actinomycetota</taxon>
        <taxon>Actinomycetes</taxon>
        <taxon>Kitasatosporales</taxon>
        <taxon>Streptomycetaceae</taxon>
        <taxon>Kitasatospora</taxon>
    </lineage>
</organism>
<evidence type="ECO:0000313" key="3">
    <source>
        <dbReference type="Proteomes" id="UP001432222"/>
    </source>
</evidence>
<dbReference type="Gene3D" id="1.10.10.10">
    <property type="entry name" value="Winged helix-like DNA-binding domain superfamily/Winged helix DNA-binding domain"/>
    <property type="match status" value="1"/>
</dbReference>
<evidence type="ECO:0000313" key="2">
    <source>
        <dbReference type="EMBL" id="WUQ83048.1"/>
    </source>
</evidence>
<gene>
    <name evidence="2" type="ORF">OHA16_08725</name>
</gene>
<feature type="region of interest" description="Disordered" evidence="1">
    <location>
        <begin position="1"/>
        <end position="21"/>
    </location>
</feature>
<dbReference type="InterPro" id="IPR036390">
    <property type="entry name" value="WH_DNA-bd_sf"/>
</dbReference>
<dbReference type="RefSeq" id="WP_328954082.1">
    <property type="nucleotide sequence ID" value="NZ_CP108110.1"/>
</dbReference>
<reference evidence="2" key="1">
    <citation type="submission" date="2022-10" db="EMBL/GenBank/DDBJ databases">
        <title>The complete genomes of actinobacterial strains from the NBC collection.</title>
        <authorList>
            <person name="Joergensen T.S."/>
            <person name="Alvarez Arevalo M."/>
            <person name="Sterndorff E.B."/>
            <person name="Faurdal D."/>
            <person name="Vuksanovic O."/>
            <person name="Mourched A.-S."/>
            <person name="Charusanti P."/>
            <person name="Shaw S."/>
            <person name="Blin K."/>
            <person name="Weber T."/>
        </authorList>
    </citation>
    <scope>NUCLEOTIDE SEQUENCE</scope>
    <source>
        <strain evidence="2">NBC_00222</strain>
    </source>
</reference>
<dbReference type="CDD" id="cd00090">
    <property type="entry name" value="HTH_ARSR"/>
    <property type="match status" value="1"/>
</dbReference>
<accession>A0ABZ1TWC2</accession>
<name>A0ABZ1TWC2_9ACTN</name>
<dbReference type="EMBL" id="CP108110">
    <property type="protein sequence ID" value="WUQ83048.1"/>
    <property type="molecule type" value="Genomic_DNA"/>
</dbReference>
<dbReference type="InterPro" id="IPR036388">
    <property type="entry name" value="WH-like_DNA-bd_sf"/>
</dbReference>
<keyword evidence="3" id="KW-1185">Reference proteome</keyword>
<evidence type="ECO:0000256" key="1">
    <source>
        <dbReference type="SAM" id="MobiDB-lite"/>
    </source>
</evidence>
<dbReference type="SUPFAM" id="SSF46785">
    <property type="entry name" value="Winged helix' DNA-binding domain"/>
    <property type="match status" value="1"/>
</dbReference>
<protein>
    <submittedName>
        <fullName evidence="2">ArsR family transcriptional regulator</fullName>
    </submittedName>
</protein>
<dbReference type="Proteomes" id="UP001432222">
    <property type="component" value="Chromosome"/>
</dbReference>
<proteinExistence type="predicted"/>